<accession>A0A2V4BMQ9</accession>
<organism evidence="1 2">
    <name type="scientific">Prauserella muralis</name>
    <dbReference type="NCBI Taxonomy" id="588067"/>
    <lineage>
        <taxon>Bacteria</taxon>
        <taxon>Bacillati</taxon>
        <taxon>Actinomycetota</taxon>
        <taxon>Actinomycetes</taxon>
        <taxon>Pseudonocardiales</taxon>
        <taxon>Pseudonocardiaceae</taxon>
        <taxon>Prauserella</taxon>
    </lineage>
</organism>
<dbReference type="PANTHER" id="PTHR36933:SF1">
    <property type="entry name" value="SLL0788 PROTEIN"/>
    <property type="match status" value="1"/>
</dbReference>
<dbReference type="EMBL" id="MASW01000001">
    <property type="protein sequence ID" value="PXY31933.1"/>
    <property type="molecule type" value="Genomic_DNA"/>
</dbReference>
<dbReference type="InterPro" id="IPR005183">
    <property type="entry name" value="DUF305_CopM-like"/>
</dbReference>
<sequence length="200" mass="21608">MSKTTLRFVLPTVAVAGLLAGCGGAGVQDRQATPAPESPTREQTRHNDADIAFAQQMIPHHQQAVDMAKLVPSRSSNRQVLGLAKAVERAQTPEIRQLSGWLNRWGAPASGGHGAHGGHAMTGPADMMSTHDLDRLGSLRGREFDRAWLRMMIEHHRGAIAMARTQLDRGADPEARQLARTIIDTQQAEIDTMTALLGDG</sequence>
<dbReference type="AlphaFoldDB" id="A0A2V4BMQ9"/>
<dbReference type="Proteomes" id="UP000249915">
    <property type="component" value="Unassembled WGS sequence"/>
</dbReference>
<name>A0A2V4BMQ9_9PSEU</name>
<dbReference type="OrthoDB" id="26872at2"/>
<dbReference type="InterPro" id="IPR012347">
    <property type="entry name" value="Ferritin-like"/>
</dbReference>
<dbReference type="PANTHER" id="PTHR36933">
    <property type="entry name" value="SLL0788 PROTEIN"/>
    <property type="match status" value="1"/>
</dbReference>
<dbReference type="Gene3D" id="1.20.1260.10">
    <property type="match status" value="1"/>
</dbReference>
<comment type="caution">
    <text evidence="1">The sequence shown here is derived from an EMBL/GenBank/DDBJ whole genome shotgun (WGS) entry which is preliminary data.</text>
</comment>
<gene>
    <name evidence="1" type="ORF">BAY60_06300</name>
</gene>
<dbReference type="RefSeq" id="WP_112279970.1">
    <property type="nucleotide sequence ID" value="NZ_MASW01000001.1"/>
</dbReference>
<protein>
    <submittedName>
        <fullName evidence="1">Uncharacterized protein</fullName>
    </submittedName>
</protein>
<proteinExistence type="predicted"/>
<reference evidence="1 2" key="1">
    <citation type="submission" date="2016-07" db="EMBL/GenBank/DDBJ databases">
        <title>Draft genome sequence of Prauserella muralis DSM 45305, isolated from a mould-covered wall in an indoor environment.</title>
        <authorList>
            <person name="Ruckert C."/>
            <person name="Albersmeier A."/>
            <person name="Jiang C.-L."/>
            <person name="Jiang Y."/>
            <person name="Kalinowski J."/>
            <person name="Schneider O."/>
            <person name="Winkler A."/>
            <person name="Zotchev S.B."/>
        </authorList>
    </citation>
    <scope>NUCLEOTIDE SEQUENCE [LARGE SCALE GENOMIC DNA]</scope>
    <source>
        <strain evidence="1 2">DSM 45305</strain>
    </source>
</reference>
<keyword evidence="2" id="KW-1185">Reference proteome</keyword>
<evidence type="ECO:0000313" key="2">
    <source>
        <dbReference type="Proteomes" id="UP000249915"/>
    </source>
</evidence>
<dbReference type="Pfam" id="PF03713">
    <property type="entry name" value="DUF305"/>
    <property type="match status" value="1"/>
</dbReference>
<evidence type="ECO:0000313" key="1">
    <source>
        <dbReference type="EMBL" id="PXY31933.1"/>
    </source>
</evidence>
<dbReference type="PROSITE" id="PS51257">
    <property type="entry name" value="PROKAR_LIPOPROTEIN"/>
    <property type="match status" value="1"/>
</dbReference>